<dbReference type="InterPro" id="IPR036388">
    <property type="entry name" value="WH-like_DNA-bd_sf"/>
</dbReference>
<sequence>MDTQILEDIGLTNAEIKVYIALLELGSTTAGPLIDRTGLQNSVVHMTLHRLLDKGFASYYMEGKRTHYQASNPKHLLDYIGEKKDRLERLLPELLLRRESAETKAGVETYRGVKGMRQILYELLGAGGMEHHTIGSPVESVMMGEAFWADYHRKRARKGIWAKLIFNESLRGWTEKVTYPKRDLRFLDAGVEPLTETIIRNDTVGILLWTEKPTGILVRDRPLADSYEKYFQLLWQRAKE</sequence>
<dbReference type="InterPro" id="IPR036390">
    <property type="entry name" value="WH_DNA-bd_sf"/>
</dbReference>
<name>A0A8T3YNG7_9ARCH</name>
<dbReference type="Proteomes" id="UP000732298">
    <property type="component" value="Unassembled WGS sequence"/>
</dbReference>
<evidence type="ECO:0000259" key="1">
    <source>
        <dbReference type="Pfam" id="PF01978"/>
    </source>
</evidence>
<dbReference type="PANTHER" id="PTHR34293">
    <property type="entry name" value="HTH-TYPE TRANSCRIPTIONAL REGULATOR TRMBL2"/>
    <property type="match status" value="1"/>
</dbReference>
<dbReference type="AlphaFoldDB" id="A0A8T3YNG7"/>
<organism evidence="2 3">
    <name type="scientific">Candidatus Iainarchaeum sp</name>
    <dbReference type="NCBI Taxonomy" id="3101447"/>
    <lineage>
        <taxon>Archaea</taxon>
        <taxon>Candidatus Iainarchaeota</taxon>
        <taxon>Candidatus Iainarchaeia</taxon>
        <taxon>Candidatus Iainarchaeales</taxon>
        <taxon>Candidatus Iainarchaeaceae</taxon>
        <taxon>Candidatus Iainarchaeum</taxon>
    </lineage>
</organism>
<feature type="domain" description="Transcription regulator TrmB N-terminal" evidence="1">
    <location>
        <begin position="6"/>
        <end position="73"/>
    </location>
</feature>
<comment type="caution">
    <text evidence="2">The sequence shown here is derived from an EMBL/GenBank/DDBJ whole genome shotgun (WGS) entry which is preliminary data.</text>
</comment>
<proteinExistence type="predicted"/>
<protein>
    <recommendedName>
        <fullName evidence="1">Transcription regulator TrmB N-terminal domain-containing protein</fullName>
    </recommendedName>
</protein>
<dbReference type="SUPFAM" id="SSF46785">
    <property type="entry name" value="Winged helix' DNA-binding domain"/>
    <property type="match status" value="1"/>
</dbReference>
<evidence type="ECO:0000313" key="2">
    <source>
        <dbReference type="EMBL" id="MBI4210806.1"/>
    </source>
</evidence>
<reference evidence="2" key="1">
    <citation type="submission" date="2020-07" db="EMBL/GenBank/DDBJ databases">
        <title>Huge and variable diversity of episymbiotic CPR bacteria and DPANN archaea in groundwater ecosystems.</title>
        <authorList>
            <person name="He C.Y."/>
            <person name="Keren R."/>
            <person name="Whittaker M."/>
            <person name="Farag I.F."/>
            <person name="Doudna J."/>
            <person name="Cate J.H.D."/>
            <person name="Banfield J.F."/>
        </authorList>
    </citation>
    <scope>NUCLEOTIDE SEQUENCE</scope>
    <source>
        <strain evidence="2">NC_groundwater_1296_Ag_S-0.2um_52_80</strain>
    </source>
</reference>
<gene>
    <name evidence="2" type="ORF">HY544_04845</name>
</gene>
<dbReference type="InterPro" id="IPR002831">
    <property type="entry name" value="Tscrpt_reg_TrmB_N"/>
</dbReference>
<dbReference type="Pfam" id="PF01978">
    <property type="entry name" value="TrmB"/>
    <property type="match status" value="1"/>
</dbReference>
<dbReference type="EMBL" id="JACQPB010000042">
    <property type="protein sequence ID" value="MBI4210806.1"/>
    <property type="molecule type" value="Genomic_DNA"/>
</dbReference>
<evidence type="ECO:0000313" key="3">
    <source>
        <dbReference type="Proteomes" id="UP000732298"/>
    </source>
</evidence>
<dbReference type="PANTHER" id="PTHR34293:SF1">
    <property type="entry name" value="HTH-TYPE TRANSCRIPTIONAL REGULATOR TRMBL2"/>
    <property type="match status" value="1"/>
</dbReference>
<accession>A0A8T3YNG7</accession>
<dbReference type="Gene3D" id="1.10.10.10">
    <property type="entry name" value="Winged helix-like DNA-binding domain superfamily/Winged helix DNA-binding domain"/>
    <property type="match status" value="1"/>
</dbReference>
<dbReference type="InterPro" id="IPR051797">
    <property type="entry name" value="TrmB-like"/>
</dbReference>